<dbReference type="PANTHER" id="PTHR18895">
    <property type="entry name" value="HEMK METHYLTRANSFERASE"/>
    <property type="match status" value="1"/>
</dbReference>
<keyword evidence="7" id="KW-1185">Reference proteome</keyword>
<accession>A0ABV7UVX5</accession>
<name>A0ABV7UVX5_9GAMM</name>
<evidence type="ECO:0000313" key="7">
    <source>
        <dbReference type="Proteomes" id="UP001595724"/>
    </source>
</evidence>
<dbReference type="RefSeq" id="WP_386712065.1">
    <property type="nucleotide sequence ID" value="NZ_JBHRYF010000012.1"/>
</dbReference>
<keyword evidence="2 6" id="KW-0808">Transferase</keyword>
<dbReference type="Gene3D" id="3.40.50.150">
    <property type="entry name" value="Vaccinia Virus protein VP39"/>
    <property type="match status" value="1"/>
</dbReference>
<feature type="domain" description="Release factor glutamine methyltransferase N-terminal" evidence="5">
    <location>
        <begin position="44"/>
        <end position="82"/>
    </location>
</feature>
<dbReference type="InterPro" id="IPR040758">
    <property type="entry name" value="PrmC_N"/>
</dbReference>
<comment type="caution">
    <text evidence="6">The sequence shown here is derived from an EMBL/GenBank/DDBJ whole genome shotgun (WGS) entry which is preliminary data.</text>
</comment>
<dbReference type="EC" id="2.1.1.297" evidence="6"/>
<dbReference type="InterPro" id="IPR050320">
    <property type="entry name" value="N5-glutamine_MTase"/>
</dbReference>
<evidence type="ECO:0000256" key="2">
    <source>
        <dbReference type="ARBA" id="ARBA00022679"/>
    </source>
</evidence>
<dbReference type="GO" id="GO:0102559">
    <property type="term" value="F:peptide chain release factor N(5)-glutamine methyltransferase activity"/>
    <property type="evidence" value="ECO:0007669"/>
    <property type="project" value="UniProtKB-EC"/>
</dbReference>
<dbReference type="EMBL" id="JBHRYF010000012">
    <property type="protein sequence ID" value="MFC3661157.1"/>
    <property type="molecule type" value="Genomic_DNA"/>
</dbReference>
<protein>
    <submittedName>
        <fullName evidence="6">Peptide chain release factor N(5)-glutamine methyltransferase</fullName>
        <ecNumber evidence="6">2.1.1.297</ecNumber>
    </submittedName>
</protein>
<organism evidence="6 7">
    <name type="scientific">Luteimonas notoginsengisoli</name>
    <dbReference type="NCBI Taxonomy" id="1578200"/>
    <lineage>
        <taxon>Bacteria</taxon>
        <taxon>Pseudomonadati</taxon>
        <taxon>Pseudomonadota</taxon>
        <taxon>Gammaproteobacteria</taxon>
        <taxon>Lysobacterales</taxon>
        <taxon>Lysobacteraceae</taxon>
        <taxon>Luteimonas</taxon>
    </lineage>
</organism>
<dbReference type="SUPFAM" id="SSF53335">
    <property type="entry name" value="S-adenosyl-L-methionine-dependent methyltransferases"/>
    <property type="match status" value="1"/>
</dbReference>
<gene>
    <name evidence="6" type="primary">prmC</name>
    <name evidence="6" type="ORF">ACFOM9_13900</name>
</gene>
<dbReference type="InterPro" id="IPR019874">
    <property type="entry name" value="RF_methyltr_PrmC"/>
</dbReference>
<dbReference type="InterPro" id="IPR025714">
    <property type="entry name" value="Methyltranfer_dom"/>
</dbReference>
<dbReference type="PANTHER" id="PTHR18895:SF74">
    <property type="entry name" value="MTRF1L RELEASE FACTOR GLUTAMINE METHYLTRANSFERASE"/>
    <property type="match status" value="1"/>
</dbReference>
<evidence type="ECO:0000313" key="6">
    <source>
        <dbReference type="EMBL" id="MFC3661157.1"/>
    </source>
</evidence>
<keyword evidence="3" id="KW-0949">S-adenosyl-L-methionine</keyword>
<dbReference type="GO" id="GO:0032259">
    <property type="term" value="P:methylation"/>
    <property type="evidence" value="ECO:0007669"/>
    <property type="project" value="UniProtKB-KW"/>
</dbReference>
<reference evidence="7" key="1">
    <citation type="journal article" date="2019" name="Int. J. Syst. Evol. Microbiol.">
        <title>The Global Catalogue of Microorganisms (GCM) 10K type strain sequencing project: providing services to taxonomists for standard genome sequencing and annotation.</title>
        <authorList>
            <consortium name="The Broad Institute Genomics Platform"/>
            <consortium name="The Broad Institute Genome Sequencing Center for Infectious Disease"/>
            <person name="Wu L."/>
            <person name="Ma J."/>
        </authorList>
    </citation>
    <scope>NUCLEOTIDE SEQUENCE [LARGE SCALE GENOMIC DNA]</scope>
    <source>
        <strain evidence="7">KCTC 42211</strain>
    </source>
</reference>
<proteinExistence type="predicted"/>
<dbReference type="NCBIfam" id="TIGR00536">
    <property type="entry name" value="hemK_fam"/>
    <property type="match status" value="1"/>
</dbReference>
<dbReference type="InterPro" id="IPR029063">
    <property type="entry name" value="SAM-dependent_MTases_sf"/>
</dbReference>
<dbReference type="Pfam" id="PF17827">
    <property type="entry name" value="PrmC_N"/>
    <property type="match status" value="1"/>
</dbReference>
<sequence length="300" mass="31683">MNDLYADFSTQLAAGLNLLPDKPEETTDSTLRALWHAAAGLPLSASAALRAQLPTLDDAAQQRLQALLDQRLAGTPLAHLTGRQAFLGLELLAGPEALVPRRETELLGRTAISLARAMADEDGDDAGQLRVVDACTGCGNLALAIAHALPGAQVVGADISEEALALARRNAGHLALQDRVRFVAGDLLAPLDTSEFHGQVDLLTCNPPYISSSKVAQMDAEIAAHEPVLAFDGGPLGVGILMRLLQDAPRFLRPGGWLAFEVGLGQGSSLARRVCASRQWRDVREVADETGTTRVIAARA</sequence>
<feature type="domain" description="Methyltransferase" evidence="4">
    <location>
        <begin position="128"/>
        <end position="259"/>
    </location>
</feature>
<evidence type="ECO:0000259" key="5">
    <source>
        <dbReference type="Pfam" id="PF17827"/>
    </source>
</evidence>
<evidence type="ECO:0000256" key="3">
    <source>
        <dbReference type="ARBA" id="ARBA00022691"/>
    </source>
</evidence>
<evidence type="ECO:0000256" key="1">
    <source>
        <dbReference type="ARBA" id="ARBA00022603"/>
    </source>
</evidence>
<dbReference type="Gene3D" id="1.10.8.10">
    <property type="entry name" value="DNA helicase RuvA subunit, C-terminal domain"/>
    <property type="match status" value="1"/>
</dbReference>
<dbReference type="CDD" id="cd02440">
    <property type="entry name" value="AdoMet_MTases"/>
    <property type="match status" value="1"/>
</dbReference>
<dbReference type="Pfam" id="PF13847">
    <property type="entry name" value="Methyltransf_31"/>
    <property type="match status" value="1"/>
</dbReference>
<dbReference type="InterPro" id="IPR004556">
    <property type="entry name" value="HemK-like"/>
</dbReference>
<keyword evidence="1 6" id="KW-0489">Methyltransferase</keyword>
<evidence type="ECO:0000259" key="4">
    <source>
        <dbReference type="Pfam" id="PF13847"/>
    </source>
</evidence>
<dbReference type="NCBIfam" id="TIGR03534">
    <property type="entry name" value="RF_mod_PrmC"/>
    <property type="match status" value="1"/>
</dbReference>
<dbReference type="Proteomes" id="UP001595724">
    <property type="component" value="Unassembled WGS sequence"/>
</dbReference>